<evidence type="ECO:0000313" key="1">
    <source>
        <dbReference type="EMBL" id="MFC3457508.1"/>
    </source>
</evidence>
<keyword evidence="2" id="KW-1185">Reference proteome</keyword>
<accession>A0ABV7PEA9</accession>
<name>A0ABV7PEA9_9BURK</name>
<gene>
    <name evidence="1" type="ORF">ACFOPH_04520</name>
</gene>
<organism evidence="1 2">
    <name type="scientific">Massilia haematophila</name>
    <dbReference type="NCBI Taxonomy" id="457923"/>
    <lineage>
        <taxon>Bacteria</taxon>
        <taxon>Pseudomonadati</taxon>
        <taxon>Pseudomonadota</taxon>
        <taxon>Betaproteobacteria</taxon>
        <taxon>Burkholderiales</taxon>
        <taxon>Oxalobacteraceae</taxon>
        <taxon>Telluria group</taxon>
        <taxon>Massilia</taxon>
    </lineage>
</organism>
<protein>
    <submittedName>
        <fullName evidence="1">Uncharacterized protein</fullName>
    </submittedName>
</protein>
<dbReference type="RefSeq" id="WP_312552182.1">
    <property type="nucleotide sequence ID" value="NZ_JBHRVV010000001.1"/>
</dbReference>
<evidence type="ECO:0000313" key="2">
    <source>
        <dbReference type="Proteomes" id="UP001595665"/>
    </source>
</evidence>
<comment type="caution">
    <text evidence="1">The sequence shown here is derived from an EMBL/GenBank/DDBJ whole genome shotgun (WGS) entry which is preliminary data.</text>
</comment>
<proteinExistence type="predicted"/>
<reference evidence="2" key="1">
    <citation type="journal article" date="2019" name="Int. J. Syst. Evol. Microbiol.">
        <title>The Global Catalogue of Microorganisms (GCM) 10K type strain sequencing project: providing services to taxonomists for standard genome sequencing and annotation.</title>
        <authorList>
            <consortium name="The Broad Institute Genomics Platform"/>
            <consortium name="The Broad Institute Genome Sequencing Center for Infectious Disease"/>
            <person name="Wu L."/>
            <person name="Ma J."/>
        </authorList>
    </citation>
    <scope>NUCLEOTIDE SEQUENCE [LARGE SCALE GENOMIC DNA]</scope>
    <source>
        <strain evidence="2">CCM 7480</strain>
    </source>
</reference>
<dbReference type="Proteomes" id="UP001595665">
    <property type="component" value="Unassembled WGS sequence"/>
</dbReference>
<dbReference type="EMBL" id="JBHRVV010000001">
    <property type="protein sequence ID" value="MFC3457508.1"/>
    <property type="molecule type" value="Genomic_DNA"/>
</dbReference>
<sequence>MIEYLLATVMVALLLFIPTPLTNNMSLAEYLARAVRSFFRGYSFVMSVT</sequence>